<name>A0A2A9FAU2_9PSEU</name>
<keyword evidence="3" id="KW-1185">Reference proteome</keyword>
<accession>A0A2A9FAU2</accession>
<dbReference type="Proteomes" id="UP000243542">
    <property type="component" value="Unassembled WGS sequence"/>
</dbReference>
<dbReference type="InterPro" id="IPR031009">
    <property type="entry name" value="Tcm_partner"/>
</dbReference>
<dbReference type="AlphaFoldDB" id="A0A2A9FAU2"/>
<gene>
    <name evidence="2" type="ORF">ATK36_3553</name>
</gene>
<dbReference type="InterPro" id="IPR054339">
    <property type="entry name" value="GMT_wHTH"/>
</dbReference>
<evidence type="ECO:0000313" key="2">
    <source>
        <dbReference type="EMBL" id="PFG48464.1"/>
    </source>
</evidence>
<proteinExistence type="predicted"/>
<dbReference type="EMBL" id="PDJK01000002">
    <property type="protein sequence ID" value="PFG48464.1"/>
    <property type="molecule type" value="Genomic_DNA"/>
</dbReference>
<dbReference type="Pfam" id="PF22560">
    <property type="entry name" value="GMT-wHTH"/>
    <property type="match status" value="1"/>
</dbReference>
<feature type="domain" description="GMT-like wHTH" evidence="1">
    <location>
        <begin position="278"/>
        <end position="332"/>
    </location>
</feature>
<organism evidence="2 3">
    <name type="scientific">Amycolatopsis sulphurea</name>
    <dbReference type="NCBI Taxonomy" id="76022"/>
    <lineage>
        <taxon>Bacteria</taxon>
        <taxon>Bacillati</taxon>
        <taxon>Actinomycetota</taxon>
        <taxon>Actinomycetes</taxon>
        <taxon>Pseudonocardiales</taxon>
        <taxon>Pseudonocardiaceae</taxon>
        <taxon>Amycolatopsis</taxon>
    </lineage>
</organism>
<reference evidence="2 3" key="1">
    <citation type="submission" date="2017-10" db="EMBL/GenBank/DDBJ databases">
        <title>Sequencing the genomes of 1000 actinobacteria strains.</title>
        <authorList>
            <person name="Klenk H.-P."/>
        </authorList>
    </citation>
    <scope>NUCLEOTIDE SEQUENCE [LARGE SCALE GENOMIC DNA]</scope>
    <source>
        <strain evidence="2 3">DSM 46092</strain>
    </source>
</reference>
<evidence type="ECO:0000259" key="1">
    <source>
        <dbReference type="Pfam" id="PF22560"/>
    </source>
</evidence>
<comment type="caution">
    <text evidence="2">The sequence shown here is derived from an EMBL/GenBank/DDBJ whole genome shotgun (WGS) entry which is preliminary data.</text>
</comment>
<dbReference type="NCBIfam" id="TIGR04474">
    <property type="entry name" value="tcm_partner"/>
    <property type="match status" value="1"/>
</dbReference>
<dbReference type="RefSeq" id="WP_098512539.1">
    <property type="nucleotide sequence ID" value="NZ_JBIAKZ010000043.1"/>
</dbReference>
<sequence>MADKLDTVWQLEPHTKAKHDILRRYLHGWFPVLSRYNGRIIFLDGFAGPGVYKEGEPGSPKVALEALLQHRYDLAKNNCEFLLVFNEQDPDRYAVLNDVIEELKQGEWPPHVKVSKLNENFQDLAEDIVEYLDEQRANLAPTLAFLDPFGYQDTPIEKIKRLLSFNKCELLIYFDYNSANRFGTAGNVDEHFEALFGTDEFKDAPPAGDPERGKFFVDLYERQLKAVCEFDYVQRFQMINRDGRTPYYLFYCTRSLKGVEIMKDAMWSVAPDGGYRFSDRLAGQDVLFQDQADTQPLRKALLAEFSGKTVSIAELERFVLVNTPYKKTHLKQKTLAPMSVILAT</sequence>
<evidence type="ECO:0000313" key="3">
    <source>
        <dbReference type="Proteomes" id="UP000243542"/>
    </source>
</evidence>
<protein>
    <submittedName>
        <fullName evidence="2">Three-Cys-motif partner protein</fullName>
    </submittedName>
</protein>